<dbReference type="Proteomes" id="UP000294847">
    <property type="component" value="Chromosome 2"/>
</dbReference>
<evidence type="ECO:0000313" key="3">
    <source>
        <dbReference type="Proteomes" id="UP000294847"/>
    </source>
</evidence>
<dbReference type="EMBL" id="CP034205">
    <property type="protein sequence ID" value="QBZ55603.1"/>
    <property type="molecule type" value="Genomic_DNA"/>
</dbReference>
<evidence type="ECO:0008006" key="4">
    <source>
        <dbReference type="Google" id="ProtNLM"/>
    </source>
</evidence>
<dbReference type="PANTHER" id="PTHR42342:SF1">
    <property type="entry name" value="STATIONARY PHASE PROTEIN 5"/>
    <property type="match status" value="1"/>
</dbReference>
<dbReference type="AlphaFoldDB" id="A0A4P7N0C3"/>
<protein>
    <recommendedName>
        <fullName evidence="4">Casein kinase II beta 2 subunit</fullName>
    </recommendedName>
</protein>
<sequence length="450" mass="49689">MASLRGMWAPAAVRVLRQAVGSTVKISKVLRTKLGSAAHRPITQLPQPVTSAARHQPIHPFAFLRQQKRGFRWHSALRNTHYDAVRNTLRRFISGSARAQPSQSGQTTRWVKQFTGRAPFASTLRPNLTGGAFPRTAGGYAMPGSGKMGGARYFSHAPPVQAQVMQNVGQAMRAFWLSGQRAHFDGYGPRGEKCYRVTTELQDETARKAASAAASHKRVPGSFIDFSVNPTITALSPLAGNFPFAMRGIEQETAVNGPTLNQDGLLDLLLTDFQRAFKDLNAVMADLKRLSNLGDLPIVFENDSHLVCVRFPGVDADTVTRLCEDIGIQQGIVGQDEDFKTAQDYPSDLRFPFAPDHGNPNHLSSPGGSLRSHQSYSSDLSIDLDDEYVEHFMEENPWLSSVDADEYNHSRISLVSPTPDRQIHSQLQDFEGVEGIYRFIQECDRAAGRL</sequence>
<reference evidence="2 3" key="1">
    <citation type="journal article" date="2019" name="Mol. Biol. Evol.">
        <title>Blast fungal genomes show frequent chromosomal changes, gene gains and losses, and effector gene turnover.</title>
        <authorList>
            <person name="Gomez Luciano L.B."/>
            <person name="Jason Tsai I."/>
            <person name="Chuma I."/>
            <person name="Tosa Y."/>
            <person name="Chen Y.H."/>
            <person name="Li J.Y."/>
            <person name="Li M.Y."/>
            <person name="Jade Lu M.Y."/>
            <person name="Nakayashiki H."/>
            <person name="Li W.H."/>
        </authorList>
    </citation>
    <scope>NUCLEOTIDE SEQUENCE [LARGE SCALE GENOMIC DNA]</scope>
    <source>
        <strain evidence="2">MZ5-1-6</strain>
    </source>
</reference>
<proteinExistence type="predicted"/>
<feature type="region of interest" description="Disordered" evidence="1">
    <location>
        <begin position="350"/>
        <end position="376"/>
    </location>
</feature>
<dbReference type="InterPro" id="IPR038816">
    <property type="entry name" value="Stationary_phase_5"/>
</dbReference>
<organism evidence="2 3">
    <name type="scientific">Pyricularia oryzae</name>
    <name type="common">Rice blast fungus</name>
    <name type="synonym">Magnaporthe oryzae</name>
    <dbReference type="NCBI Taxonomy" id="318829"/>
    <lineage>
        <taxon>Eukaryota</taxon>
        <taxon>Fungi</taxon>
        <taxon>Dikarya</taxon>
        <taxon>Ascomycota</taxon>
        <taxon>Pezizomycotina</taxon>
        <taxon>Sordariomycetes</taxon>
        <taxon>Sordariomycetidae</taxon>
        <taxon>Magnaporthales</taxon>
        <taxon>Pyriculariaceae</taxon>
        <taxon>Pyricularia</taxon>
    </lineage>
</organism>
<name>A0A4P7N0C3_PYROR</name>
<accession>A0A4P7N0C3</accession>
<gene>
    <name evidence="2" type="ORF">PoMZ_00503</name>
</gene>
<dbReference type="GO" id="GO:0070628">
    <property type="term" value="F:proteasome binding"/>
    <property type="evidence" value="ECO:0007669"/>
    <property type="project" value="InterPro"/>
</dbReference>
<evidence type="ECO:0000313" key="2">
    <source>
        <dbReference type="EMBL" id="QBZ55603.1"/>
    </source>
</evidence>
<dbReference type="PANTHER" id="PTHR42342">
    <property type="entry name" value="STATIONARY PHASE PROTEIN 5"/>
    <property type="match status" value="1"/>
</dbReference>
<dbReference type="GO" id="GO:0043248">
    <property type="term" value="P:proteasome assembly"/>
    <property type="evidence" value="ECO:0007669"/>
    <property type="project" value="TreeGrafter"/>
</dbReference>
<feature type="compositionally biased region" description="Polar residues" evidence="1">
    <location>
        <begin position="361"/>
        <end position="374"/>
    </location>
</feature>
<evidence type="ECO:0000256" key="1">
    <source>
        <dbReference type="SAM" id="MobiDB-lite"/>
    </source>
</evidence>